<keyword evidence="3" id="KW-1185">Reference proteome</keyword>
<dbReference type="RefSeq" id="WP_057748470.1">
    <property type="nucleotide sequence ID" value="NZ_BJVH01000001.1"/>
</dbReference>
<comment type="caution">
    <text evidence="2">The sequence shown here is derived from an EMBL/GenBank/DDBJ whole genome shotgun (WGS) entry which is preliminary data.</text>
</comment>
<feature type="transmembrane region" description="Helical" evidence="1">
    <location>
        <begin position="129"/>
        <end position="153"/>
    </location>
</feature>
<dbReference type="GO" id="GO:0016020">
    <property type="term" value="C:membrane"/>
    <property type="evidence" value="ECO:0007669"/>
    <property type="project" value="InterPro"/>
</dbReference>
<feature type="transmembrane region" description="Helical" evidence="1">
    <location>
        <begin position="55"/>
        <end position="79"/>
    </location>
</feature>
<sequence length="405" mass="47075">MTSLWKKRQRAHFLEMLKYLRYVLNDHFVIALLFLVGGLGYGYSNFLKTIDGPSWWSAPVVILCLAVLVQLGSLATLFQKADPVFLLPREHDMHGYLKQALFHSWLFSFCVEILGFAILYPFLSIAVHFLTFQVIVLGLSFPILKLGSLFLALNQLYRNSRSNQWHTLVLNWGLPILWFVGGLYLNVWITLIGAVIQCLVEILYEAKQWQLYSLGWRLAIQIEDQRMLRIYRFFNLFTDVPNIRGTVHRRKYFDGILKWADRNTSNPYVYLFMRALARSTEYSGMYFRLTLLGMVLLIFISNLYLSLFLQILFVYLISFQLLPLLINYEENVFTHLYPIQKSIQVAGFNWVMVRLLLATVVLFGLAAGIAHASVLQGVVSLMIGFIESWMLLKLYFPTRIKKMTS</sequence>
<reference evidence="2 3" key="1">
    <citation type="journal article" date="2015" name="Genome Announc.">
        <title>Expanding the biotechnology potential of lactobacilli through comparative genomics of 213 strains and associated genera.</title>
        <authorList>
            <person name="Sun Z."/>
            <person name="Harris H.M."/>
            <person name="McCann A."/>
            <person name="Guo C."/>
            <person name="Argimon S."/>
            <person name="Zhang W."/>
            <person name="Yang X."/>
            <person name="Jeffery I.B."/>
            <person name="Cooney J.C."/>
            <person name="Kagawa T.F."/>
            <person name="Liu W."/>
            <person name="Song Y."/>
            <person name="Salvetti E."/>
            <person name="Wrobel A."/>
            <person name="Rasinkangas P."/>
            <person name="Parkhill J."/>
            <person name="Rea M.C."/>
            <person name="O'Sullivan O."/>
            <person name="Ritari J."/>
            <person name="Douillard F.P."/>
            <person name="Paul Ross R."/>
            <person name="Yang R."/>
            <person name="Briner A.E."/>
            <person name="Felis G.E."/>
            <person name="de Vos W.M."/>
            <person name="Barrangou R."/>
            <person name="Klaenhammer T.R."/>
            <person name="Caufield P.W."/>
            <person name="Cui Y."/>
            <person name="Zhang H."/>
            <person name="O'Toole P.W."/>
        </authorList>
    </citation>
    <scope>NUCLEOTIDE SEQUENCE [LARGE SCALE GENOMIC DNA]</scope>
    <source>
        <strain evidence="2 3">DSM 17757</strain>
    </source>
</reference>
<accession>A0A0R2IXN7</accession>
<gene>
    <name evidence="2" type="ORF">IV80_GL000309</name>
</gene>
<feature type="transmembrane region" description="Helical" evidence="1">
    <location>
        <begin position="100"/>
        <end position="123"/>
    </location>
</feature>
<feature type="transmembrane region" description="Helical" evidence="1">
    <location>
        <begin position="20"/>
        <end position="43"/>
    </location>
</feature>
<dbReference type="InterPro" id="IPR010288">
    <property type="entry name" value="EcsB_ABC"/>
</dbReference>
<evidence type="ECO:0000256" key="1">
    <source>
        <dbReference type="SAM" id="Phobius"/>
    </source>
</evidence>
<dbReference type="Pfam" id="PF05975">
    <property type="entry name" value="EcsB"/>
    <property type="match status" value="1"/>
</dbReference>
<dbReference type="AlphaFoldDB" id="A0A0R2IXN7"/>
<name>A0A0R2IXN7_9LACO</name>
<keyword evidence="1" id="KW-1133">Transmembrane helix</keyword>
<organism evidence="2 3">
    <name type="scientific">Pediococcus cellicola</name>
    <dbReference type="NCBI Taxonomy" id="319652"/>
    <lineage>
        <taxon>Bacteria</taxon>
        <taxon>Bacillati</taxon>
        <taxon>Bacillota</taxon>
        <taxon>Bacilli</taxon>
        <taxon>Lactobacillales</taxon>
        <taxon>Lactobacillaceae</taxon>
        <taxon>Pediococcus</taxon>
    </lineage>
</organism>
<keyword evidence="1" id="KW-0472">Membrane</keyword>
<dbReference type="OrthoDB" id="2447941at2"/>
<proteinExistence type="predicted"/>
<dbReference type="STRING" id="319652.IV80_GL000309"/>
<evidence type="ECO:0000313" key="3">
    <source>
        <dbReference type="Proteomes" id="UP000051568"/>
    </source>
</evidence>
<keyword evidence="1" id="KW-0812">Transmembrane</keyword>
<protein>
    <submittedName>
        <fullName evidence="2">ABC superfamily ATP binding cassette transporter permease protein</fullName>
    </submittedName>
</protein>
<dbReference type="PATRIC" id="fig|319652.3.peg.312"/>
<feature type="transmembrane region" description="Helical" evidence="1">
    <location>
        <begin position="375"/>
        <end position="396"/>
    </location>
</feature>
<dbReference type="EMBL" id="JQBR01000001">
    <property type="protein sequence ID" value="KRN67765.1"/>
    <property type="molecule type" value="Genomic_DNA"/>
</dbReference>
<feature type="transmembrane region" description="Helical" evidence="1">
    <location>
        <begin position="347"/>
        <end position="369"/>
    </location>
</feature>
<dbReference type="PIRSF" id="PIRSF037259">
    <property type="entry name" value="EcsB_ABC"/>
    <property type="match status" value="1"/>
</dbReference>
<evidence type="ECO:0000313" key="2">
    <source>
        <dbReference type="EMBL" id="KRN67765.1"/>
    </source>
</evidence>
<dbReference type="Proteomes" id="UP000051568">
    <property type="component" value="Unassembled WGS sequence"/>
</dbReference>